<reference evidence="9 10" key="1">
    <citation type="journal article" date="2011" name="Proc. Natl. Acad. Sci. U.S.A.">
        <title>Comparative genomics of xylose-fermenting fungi for enhanced biofuel production.</title>
        <authorList>
            <person name="Wohlbach D.J."/>
            <person name="Kuo A."/>
            <person name="Sato T.K."/>
            <person name="Potts K.M."/>
            <person name="Salamov A.A."/>
            <person name="LaButti K.M."/>
            <person name="Sun H."/>
            <person name="Clum A."/>
            <person name="Pangilinan J.L."/>
            <person name="Lindquist E.A."/>
            <person name="Lucas S."/>
            <person name="Lapidus A."/>
            <person name="Jin M."/>
            <person name="Gunawan C."/>
            <person name="Balan V."/>
            <person name="Dale B.E."/>
            <person name="Jeffries T.W."/>
            <person name="Zinkel R."/>
            <person name="Barry K.W."/>
            <person name="Grigoriev I.V."/>
            <person name="Gasch A.P."/>
        </authorList>
    </citation>
    <scope>NUCLEOTIDE SEQUENCE [LARGE SCALE GENOMIC DNA]</scope>
    <source>
        <strain evidence="9">ATCC 10573</strain>
        <strain evidence="10">ATCC 10573 / BCRC 21748 / CBS 615 / JCM 9827 / NBRC 10315 / NRRL Y-1498 / VKM Y-70</strain>
    </source>
</reference>
<dbReference type="InterPro" id="IPR003593">
    <property type="entry name" value="AAA+_ATPase"/>
</dbReference>
<keyword evidence="10" id="KW-1185">Reference proteome</keyword>
<dbReference type="eggNOG" id="KOG0737">
    <property type="taxonomic scope" value="Eukaryota"/>
</dbReference>
<feature type="transmembrane region" description="Helical" evidence="7">
    <location>
        <begin position="21"/>
        <end position="39"/>
    </location>
</feature>
<dbReference type="PROSITE" id="PS00674">
    <property type="entry name" value="AAA"/>
    <property type="match status" value="1"/>
</dbReference>
<dbReference type="PANTHER" id="PTHR45644:SF3">
    <property type="entry name" value="FI08533P-RELATED"/>
    <property type="match status" value="1"/>
</dbReference>
<dbReference type="KEGG" id="cten:18247510"/>
<dbReference type="EMBL" id="GL996524">
    <property type="protein sequence ID" value="EGV63632.1"/>
    <property type="molecule type" value="Genomic_DNA"/>
</dbReference>
<evidence type="ECO:0000256" key="2">
    <source>
        <dbReference type="ARBA" id="ARBA00022741"/>
    </source>
</evidence>
<dbReference type="InterPro" id="IPR041569">
    <property type="entry name" value="AAA_lid_3"/>
</dbReference>
<dbReference type="SMART" id="SM00382">
    <property type="entry name" value="AAA"/>
    <property type="match status" value="1"/>
</dbReference>
<evidence type="ECO:0000256" key="5">
    <source>
        <dbReference type="ARBA" id="ARBA00023128"/>
    </source>
</evidence>
<dbReference type="Proteomes" id="UP000000707">
    <property type="component" value="Unassembled WGS sequence"/>
</dbReference>
<dbReference type="SUPFAM" id="SSF52540">
    <property type="entry name" value="P-loop containing nucleoside triphosphate hydrolases"/>
    <property type="match status" value="1"/>
</dbReference>
<dbReference type="InterPro" id="IPR027417">
    <property type="entry name" value="P-loop_NTPase"/>
</dbReference>
<accession>G3B5W9</accession>
<evidence type="ECO:0000256" key="6">
    <source>
        <dbReference type="RuleBase" id="RU003651"/>
    </source>
</evidence>
<dbReference type="OrthoDB" id="10254455at2759"/>
<dbReference type="EMBL" id="GL996524">
    <property type="protein sequence ID" value="EGV63631.1"/>
    <property type="molecule type" value="Genomic_DNA"/>
</dbReference>
<evidence type="ECO:0000313" key="10">
    <source>
        <dbReference type="Proteomes" id="UP000000707"/>
    </source>
</evidence>
<dbReference type="InterPro" id="IPR051701">
    <property type="entry name" value="Mito_OM_Translocase_MSP1"/>
</dbReference>
<keyword evidence="7" id="KW-0472">Membrane</keyword>
<feature type="domain" description="AAA+ ATPase" evidence="8">
    <location>
        <begin position="132"/>
        <end position="266"/>
    </location>
</feature>
<dbReference type="Pfam" id="PF17862">
    <property type="entry name" value="AAA_lid_3"/>
    <property type="match status" value="1"/>
</dbReference>
<dbReference type="Pfam" id="PF00004">
    <property type="entry name" value="AAA"/>
    <property type="match status" value="1"/>
</dbReference>
<proteinExistence type="inferred from homology"/>
<name>G3B5W9_CANTC</name>
<dbReference type="Gene3D" id="3.40.50.300">
    <property type="entry name" value="P-loop containing nucleotide triphosphate hydrolases"/>
    <property type="match status" value="1"/>
</dbReference>
<evidence type="ECO:0000256" key="4">
    <source>
        <dbReference type="ARBA" id="ARBA00022840"/>
    </source>
</evidence>
<organism evidence="10">
    <name type="scientific">Candida tenuis (strain ATCC 10573 / BCRC 21748 / CBS 615 / JCM 9827 / NBRC 10315 / NRRL Y-1498 / VKM Y-70)</name>
    <name type="common">Yeast</name>
    <name type="synonym">Yamadazyma tenuis</name>
    <dbReference type="NCBI Taxonomy" id="590646"/>
    <lineage>
        <taxon>Eukaryota</taxon>
        <taxon>Fungi</taxon>
        <taxon>Dikarya</taxon>
        <taxon>Ascomycota</taxon>
        <taxon>Saccharomycotina</taxon>
        <taxon>Pichiomycetes</taxon>
        <taxon>Debaryomycetaceae</taxon>
        <taxon>Yamadazyma</taxon>
    </lineage>
</organism>
<evidence type="ECO:0000256" key="3">
    <source>
        <dbReference type="ARBA" id="ARBA00022787"/>
    </source>
</evidence>
<dbReference type="InterPro" id="IPR003959">
    <property type="entry name" value="ATPase_AAA_core"/>
</dbReference>
<dbReference type="GeneID" id="18247510"/>
<dbReference type="GO" id="GO:0005741">
    <property type="term" value="C:mitochondrial outer membrane"/>
    <property type="evidence" value="ECO:0007669"/>
    <property type="project" value="UniProtKB-SubCell"/>
</dbReference>
<sequence length="362" mass="40448">MNRFKIDLGKVKIDLKLLGDLFFLTGAGLSMYYLITHILNDPLNDTIKSKESKKKSQGILKKLQDSNPDLKNIVFTEYEKSLLNSLIVPDDLKVTFDDIGGLNDIIDELREAVILPLTVPDLFQAHSSLIQSPKGVLFHGPPGCGKTMLAKAIAKESGAFFLSIRMSTIMDKWYGESNKIVDAIFSLANKLQPCIIFIDEIDSFLRDRSSTDHEVSAMLKAEFMTLWDGLLSNGRILVMGATNRQNDIDSAFMRRMPKQFAIGRPNAAQRRSILTKILKDSQVDSMDFDLESLVLNTKGYSGSDLKELCREAALNSMREFIRSNYKNGKKVSVENGSAKVKPLRTNDFLKNIPNAIPSSSID</sequence>
<keyword evidence="2 6" id="KW-0547">Nucleotide-binding</keyword>
<gene>
    <name evidence="9" type="ORF">CANTEDRAFT_114619</name>
</gene>
<dbReference type="STRING" id="590646.G3B5W9"/>
<comment type="similarity">
    <text evidence="6">Belongs to the AAA ATPase family.</text>
</comment>
<keyword evidence="4 6" id="KW-0067">ATP-binding</keyword>
<dbReference type="PANTHER" id="PTHR45644">
    <property type="entry name" value="AAA ATPASE, PUTATIVE (AFU_ORTHOLOGUE AFUA_2G12920)-RELATED-RELATED"/>
    <property type="match status" value="1"/>
</dbReference>
<evidence type="ECO:0000256" key="7">
    <source>
        <dbReference type="SAM" id="Phobius"/>
    </source>
</evidence>
<dbReference type="GO" id="GO:0140570">
    <property type="term" value="P:extraction of mislocalized protein from mitochondrial outer membrane"/>
    <property type="evidence" value="ECO:0007669"/>
    <property type="project" value="TreeGrafter"/>
</dbReference>
<evidence type="ECO:0000256" key="1">
    <source>
        <dbReference type="ARBA" id="ARBA00004572"/>
    </source>
</evidence>
<keyword evidence="3" id="KW-1000">Mitochondrion outer membrane</keyword>
<dbReference type="InterPro" id="IPR003960">
    <property type="entry name" value="ATPase_AAA_CS"/>
</dbReference>
<keyword evidence="5" id="KW-0496">Mitochondrion</keyword>
<dbReference type="GO" id="GO:0016887">
    <property type="term" value="F:ATP hydrolysis activity"/>
    <property type="evidence" value="ECO:0007669"/>
    <property type="project" value="InterPro"/>
</dbReference>
<comment type="subcellular location">
    <subcellularLocation>
        <location evidence="1">Mitochondrion outer membrane</location>
        <topology evidence="1">Single-pass membrane protein</topology>
    </subcellularLocation>
</comment>
<dbReference type="HOGENOM" id="CLU_000688_21_14_1"/>
<keyword evidence="7" id="KW-0812">Transmembrane</keyword>
<dbReference type="GO" id="GO:0140567">
    <property type="term" value="F:membrane protein dislocase activity"/>
    <property type="evidence" value="ECO:0007669"/>
    <property type="project" value="UniProtKB-ARBA"/>
</dbReference>
<keyword evidence="7" id="KW-1133">Transmembrane helix</keyword>
<protein>
    <submittedName>
        <fullName evidence="9">40 kDa putative membrane-spanning ATPase</fullName>
    </submittedName>
</protein>
<dbReference type="FunFam" id="3.40.50.300:FF:000538">
    <property type="entry name" value="ATPase family AAA domain-containing protein 1"/>
    <property type="match status" value="1"/>
</dbReference>
<dbReference type="Gene3D" id="1.10.8.60">
    <property type="match status" value="1"/>
</dbReference>
<dbReference type="GO" id="GO:0005524">
    <property type="term" value="F:ATP binding"/>
    <property type="evidence" value="ECO:0007669"/>
    <property type="project" value="UniProtKB-KW"/>
</dbReference>
<dbReference type="AlphaFoldDB" id="G3B5W9"/>
<evidence type="ECO:0000313" key="9">
    <source>
        <dbReference type="EMBL" id="EGV63631.1"/>
    </source>
</evidence>
<evidence type="ECO:0000259" key="8">
    <source>
        <dbReference type="SMART" id="SM00382"/>
    </source>
</evidence>